<evidence type="ECO:0000313" key="8">
    <source>
        <dbReference type="Proteomes" id="UP001589894"/>
    </source>
</evidence>
<feature type="signal peptide" evidence="6">
    <location>
        <begin position="1"/>
        <end position="30"/>
    </location>
</feature>
<dbReference type="PROSITE" id="PS51257">
    <property type="entry name" value="PROKAR_LIPOPROTEIN"/>
    <property type="match status" value="1"/>
</dbReference>
<evidence type="ECO:0000256" key="3">
    <source>
        <dbReference type="ARBA" id="ARBA00022989"/>
    </source>
</evidence>
<keyword evidence="3" id="KW-1133">Transmembrane helix</keyword>
<dbReference type="Pfam" id="PF04228">
    <property type="entry name" value="Zn_peptidase"/>
    <property type="match status" value="1"/>
</dbReference>
<accession>A0ABV6P2U2</accession>
<evidence type="ECO:0000256" key="2">
    <source>
        <dbReference type="ARBA" id="ARBA00022692"/>
    </source>
</evidence>
<proteinExistence type="predicted"/>
<evidence type="ECO:0000256" key="5">
    <source>
        <dbReference type="SAM" id="MobiDB-lite"/>
    </source>
</evidence>
<dbReference type="EMBL" id="JBHLUE010000019">
    <property type="protein sequence ID" value="MFC0567004.1"/>
    <property type="molecule type" value="Genomic_DNA"/>
</dbReference>
<keyword evidence="4" id="KW-0472">Membrane</keyword>
<evidence type="ECO:0000313" key="7">
    <source>
        <dbReference type="EMBL" id="MFC0567004.1"/>
    </source>
</evidence>
<gene>
    <name evidence="7" type="ORF">ACFFHU_23050</name>
</gene>
<comment type="caution">
    <text evidence="7">The sequence shown here is derived from an EMBL/GenBank/DDBJ whole genome shotgun (WGS) entry which is preliminary data.</text>
</comment>
<organism evidence="7 8">
    <name type="scientific">Plantactinospora siamensis</name>
    <dbReference type="NCBI Taxonomy" id="555372"/>
    <lineage>
        <taxon>Bacteria</taxon>
        <taxon>Bacillati</taxon>
        <taxon>Actinomycetota</taxon>
        <taxon>Actinomycetes</taxon>
        <taxon>Micromonosporales</taxon>
        <taxon>Micromonosporaceae</taxon>
        <taxon>Plantactinospora</taxon>
    </lineage>
</organism>
<evidence type="ECO:0000256" key="1">
    <source>
        <dbReference type="ARBA" id="ARBA00004167"/>
    </source>
</evidence>
<feature type="region of interest" description="Disordered" evidence="5">
    <location>
        <begin position="31"/>
        <end position="62"/>
    </location>
</feature>
<protein>
    <submittedName>
        <fullName evidence="7">Neutral zinc metallopeptidase</fullName>
    </submittedName>
</protein>
<keyword evidence="6" id="KW-0732">Signal</keyword>
<sequence length="253" mass="27208">MQPATRDRSGPVLRLAALLSALVVALACGAGTTPDGGGGDRPAAGRSSAGRSSPPQGRQEDGTMTIGEFKSDLNGAVDLAEQYWGARFQQNGQRFQPVRRVVAYQRTGEVSCAGQGVPRNNALYCSDGDFIAYDVNWAVQAFRKIGDAFLYYLLGHEYAHGIQTRLGIRYSYTIQQELQADCMAGAYIGDSVKDGDLDLQDGDLDELRRGLAAVADDPGQPWFAEGAHGSAKQRTDSFFNGYQRSLAACDLGR</sequence>
<dbReference type="PANTHER" id="PTHR30168:SF0">
    <property type="entry name" value="INNER MEMBRANE PROTEIN"/>
    <property type="match status" value="1"/>
</dbReference>
<dbReference type="PANTHER" id="PTHR30168">
    <property type="entry name" value="PUTATIVE MEMBRANE PROTEIN YPFJ"/>
    <property type="match status" value="1"/>
</dbReference>
<dbReference type="SUPFAM" id="SSF55486">
    <property type="entry name" value="Metalloproteases ('zincins'), catalytic domain"/>
    <property type="match status" value="1"/>
</dbReference>
<feature type="chain" id="PRO_5045769511" evidence="6">
    <location>
        <begin position="31"/>
        <end position="253"/>
    </location>
</feature>
<dbReference type="InterPro" id="IPR007343">
    <property type="entry name" value="Uncharacterised_pept_Zn_put"/>
</dbReference>
<evidence type="ECO:0000256" key="6">
    <source>
        <dbReference type="SAM" id="SignalP"/>
    </source>
</evidence>
<dbReference type="RefSeq" id="WP_377342157.1">
    <property type="nucleotide sequence ID" value="NZ_JBHLUE010000019.1"/>
</dbReference>
<keyword evidence="8" id="KW-1185">Reference proteome</keyword>
<name>A0ABV6P2U2_9ACTN</name>
<keyword evidence="2" id="KW-0812">Transmembrane</keyword>
<dbReference type="Proteomes" id="UP001589894">
    <property type="component" value="Unassembled WGS sequence"/>
</dbReference>
<reference evidence="7 8" key="1">
    <citation type="submission" date="2024-09" db="EMBL/GenBank/DDBJ databases">
        <authorList>
            <person name="Sun Q."/>
            <person name="Mori K."/>
        </authorList>
    </citation>
    <scope>NUCLEOTIDE SEQUENCE [LARGE SCALE GENOMIC DNA]</scope>
    <source>
        <strain evidence="7 8">TBRC 2205</strain>
    </source>
</reference>
<feature type="compositionally biased region" description="Low complexity" evidence="5">
    <location>
        <begin position="41"/>
        <end position="57"/>
    </location>
</feature>
<comment type="subcellular location">
    <subcellularLocation>
        <location evidence="1">Membrane</location>
        <topology evidence="1">Single-pass membrane protein</topology>
    </subcellularLocation>
</comment>
<evidence type="ECO:0000256" key="4">
    <source>
        <dbReference type="ARBA" id="ARBA00023136"/>
    </source>
</evidence>